<keyword evidence="3" id="KW-1185">Reference proteome</keyword>
<dbReference type="SUPFAM" id="SSF54523">
    <property type="entry name" value="Pili subunits"/>
    <property type="match status" value="1"/>
</dbReference>
<gene>
    <name evidence="2" type="ORF">FDF74_04935</name>
</gene>
<dbReference type="RefSeq" id="WP_163248817.1">
    <property type="nucleotide sequence ID" value="NZ_SXDP01000002.1"/>
</dbReference>
<dbReference type="Gene3D" id="3.30.700.10">
    <property type="entry name" value="Glycoprotein, Type 4 Pilin"/>
    <property type="match status" value="1"/>
</dbReference>
<dbReference type="PROSITE" id="PS00409">
    <property type="entry name" value="PROKAR_NTER_METHYL"/>
    <property type="match status" value="1"/>
</dbReference>
<dbReference type="Pfam" id="PF07963">
    <property type="entry name" value="N_methyl"/>
    <property type="match status" value="1"/>
</dbReference>
<accession>A0A6M0RA67</accession>
<dbReference type="InterPro" id="IPR012902">
    <property type="entry name" value="N_methyl_site"/>
</dbReference>
<feature type="transmembrane region" description="Helical" evidence="1">
    <location>
        <begin position="21"/>
        <end position="40"/>
    </location>
</feature>
<comment type="caution">
    <text evidence="2">The sequence shown here is derived from an EMBL/GenBank/DDBJ whole genome shotgun (WGS) entry which is preliminary data.</text>
</comment>
<evidence type="ECO:0000256" key="1">
    <source>
        <dbReference type="SAM" id="Phobius"/>
    </source>
</evidence>
<protein>
    <submittedName>
        <fullName evidence="2">Prepilin-type N-terminal cleavage/methylation domain-containing protein</fullName>
    </submittedName>
</protein>
<dbReference type="NCBIfam" id="TIGR02532">
    <property type="entry name" value="IV_pilin_GFxxxE"/>
    <property type="match status" value="1"/>
</dbReference>
<dbReference type="AlphaFoldDB" id="A0A6M0RA67"/>
<dbReference type="EMBL" id="SXDP01000002">
    <property type="protein sequence ID" value="NEZ46560.1"/>
    <property type="molecule type" value="Genomic_DNA"/>
</dbReference>
<dbReference type="InterPro" id="IPR045584">
    <property type="entry name" value="Pilin-like"/>
</dbReference>
<sequence length="156" mass="17211">MFRRNLLKNIKNKKGFTLIELIVVIAIIAIIAAFAIPNFIKVRNNANIDSDINLGRNIAHATEILITEGTIEKDSTGSKYGKDGKLELTNTTNTGDAKKIEEYLKEGTLKLKTKGASFPLTITINEAGKVTKIEEKNNSKNVLYDTNSKPTGIYVK</sequence>
<evidence type="ECO:0000313" key="2">
    <source>
        <dbReference type="EMBL" id="NEZ46560.1"/>
    </source>
</evidence>
<keyword evidence="1" id="KW-0472">Membrane</keyword>
<keyword evidence="1" id="KW-0812">Transmembrane</keyword>
<proteinExistence type="predicted"/>
<keyword evidence="1" id="KW-1133">Transmembrane helix</keyword>
<name>A0A6M0RA67_9CLOT</name>
<evidence type="ECO:0000313" key="3">
    <source>
        <dbReference type="Proteomes" id="UP000473885"/>
    </source>
</evidence>
<reference evidence="2 3" key="1">
    <citation type="submission" date="2019-04" db="EMBL/GenBank/DDBJ databases">
        <title>Genome sequencing of Clostridium botulinum Groups I-IV and Clostridium butyricum.</title>
        <authorList>
            <person name="Brunt J."/>
            <person name="Van Vliet A.H.M."/>
            <person name="Stringer S.C."/>
            <person name="Carter A.T."/>
            <person name="Peck M.W."/>
        </authorList>
    </citation>
    <scope>NUCLEOTIDE SEQUENCE [LARGE SCALE GENOMIC DNA]</scope>
    <source>
        <strain evidence="2 3">IFR 18/094</strain>
    </source>
</reference>
<organism evidence="2 3">
    <name type="scientific">Clostridium niameyense</name>
    <dbReference type="NCBI Taxonomy" id="1622073"/>
    <lineage>
        <taxon>Bacteria</taxon>
        <taxon>Bacillati</taxon>
        <taxon>Bacillota</taxon>
        <taxon>Clostridia</taxon>
        <taxon>Eubacteriales</taxon>
        <taxon>Clostridiaceae</taxon>
        <taxon>Clostridium</taxon>
    </lineage>
</organism>
<dbReference type="Proteomes" id="UP000473885">
    <property type="component" value="Unassembled WGS sequence"/>
</dbReference>